<dbReference type="SUPFAM" id="SSF47928">
    <property type="entry name" value="N-terminal domain of the delta subunit of the F1F0-ATP synthase"/>
    <property type="match status" value="1"/>
</dbReference>
<dbReference type="InterPro" id="IPR000711">
    <property type="entry name" value="ATPase_OSCP/dsu"/>
</dbReference>
<keyword evidence="3 7" id="KW-0375">Hydrogen ion transport</keyword>
<dbReference type="Pfam" id="PF00213">
    <property type="entry name" value="OSCP"/>
    <property type="match status" value="1"/>
</dbReference>
<evidence type="ECO:0000256" key="6">
    <source>
        <dbReference type="ARBA" id="ARBA00023310"/>
    </source>
</evidence>
<dbReference type="GO" id="GO:0046933">
    <property type="term" value="F:proton-transporting ATP synthase activity, rotational mechanism"/>
    <property type="evidence" value="ECO:0007669"/>
    <property type="project" value="UniProtKB-UniRule"/>
</dbReference>
<comment type="function">
    <text evidence="7">This protein is part of the stalk that links CF(0) to CF(1). It either transmits conformational changes from CF(0) to CF(1) or is implicated in proton conduction.</text>
</comment>
<organism evidence="8 9">
    <name type="scientific">Fusicatenibacter saccharivorans</name>
    <dbReference type="NCBI Taxonomy" id="1150298"/>
    <lineage>
        <taxon>Bacteria</taxon>
        <taxon>Bacillati</taxon>
        <taxon>Bacillota</taxon>
        <taxon>Clostridia</taxon>
        <taxon>Lachnospirales</taxon>
        <taxon>Lachnospiraceae</taxon>
        <taxon>Fusicatenibacter</taxon>
    </lineage>
</organism>
<protein>
    <recommendedName>
        <fullName evidence="7">ATP synthase subunit delta</fullName>
    </recommendedName>
    <alternativeName>
        <fullName evidence="7">ATP synthase F(1) sector subunit delta</fullName>
    </alternativeName>
    <alternativeName>
        <fullName evidence="7">F-type ATPase subunit delta</fullName>
        <shortName evidence="7">F-ATPase subunit delta</shortName>
    </alternativeName>
</protein>
<name>A0A174FEN9_9FIRM</name>
<dbReference type="EMBL" id="CYYV01000009">
    <property type="protein sequence ID" value="CUO46820.1"/>
    <property type="molecule type" value="Genomic_DNA"/>
</dbReference>
<evidence type="ECO:0000313" key="8">
    <source>
        <dbReference type="EMBL" id="CUO46820.1"/>
    </source>
</evidence>
<keyword evidence="6 7" id="KW-0066">ATP synthesis</keyword>
<keyword evidence="2 7" id="KW-0813">Transport</keyword>
<accession>A0A174FEN9</accession>
<dbReference type="GO" id="GO:0005886">
    <property type="term" value="C:plasma membrane"/>
    <property type="evidence" value="ECO:0007669"/>
    <property type="project" value="UniProtKB-SubCell"/>
</dbReference>
<comment type="similarity">
    <text evidence="7">Belongs to the ATPase delta chain family.</text>
</comment>
<keyword evidence="5 7" id="KW-0472">Membrane</keyword>
<keyword evidence="7" id="KW-0139">CF(1)</keyword>
<reference evidence="8 9" key="1">
    <citation type="submission" date="2015-09" db="EMBL/GenBank/DDBJ databases">
        <authorList>
            <consortium name="Pathogen Informatics"/>
        </authorList>
    </citation>
    <scope>NUCLEOTIDE SEQUENCE [LARGE SCALE GENOMIC DNA]</scope>
    <source>
        <strain evidence="8 9">2789STDY5608849</strain>
    </source>
</reference>
<dbReference type="Proteomes" id="UP000095706">
    <property type="component" value="Unassembled WGS sequence"/>
</dbReference>
<comment type="subcellular location">
    <subcellularLocation>
        <location evidence="7">Cell membrane</location>
        <topology evidence="7">Peripheral membrane protein</topology>
    </subcellularLocation>
    <subcellularLocation>
        <location evidence="1">Membrane</location>
    </subcellularLocation>
</comment>
<evidence type="ECO:0000256" key="5">
    <source>
        <dbReference type="ARBA" id="ARBA00023136"/>
    </source>
</evidence>
<dbReference type="HAMAP" id="MF_01416">
    <property type="entry name" value="ATP_synth_delta_bact"/>
    <property type="match status" value="1"/>
</dbReference>
<keyword evidence="4 7" id="KW-0406">Ion transport</keyword>
<dbReference type="PRINTS" id="PR00125">
    <property type="entry name" value="ATPASEDELTA"/>
</dbReference>
<gene>
    <name evidence="7 8" type="primary">atpH</name>
    <name evidence="8" type="ORF">ERS852406_02048</name>
</gene>
<comment type="function">
    <text evidence="7">F(1)F(0) ATP synthase produces ATP from ADP in the presence of a proton or sodium gradient. F-type ATPases consist of two structural domains, F(1) containing the extramembraneous catalytic core and F(0) containing the membrane proton channel, linked together by a central stalk and a peripheral stalk. During catalysis, ATP synthesis in the catalytic domain of F(1) is coupled via a rotary mechanism of the central stalk subunits to proton translocation.</text>
</comment>
<dbReference type="Gene3D" id="1.10.520.20">
    <property type="entry name" value="N-terminal domain of the delta subunit of the F1F0-ATP synthase"/>
    <property type="match status" value="1"/>
</dbReference>
<evidence type="ECO:0000313" key="9">
    <source>
        <dbReference type="Proteomes" id="UP000095706"/>
    </source>
</evidence>
<evidence type="ECO:0000256" key="3">
    <source>
        <dbReference type="ARBA" id="ARBA00022781"/>
    </source>
</evidence>
<dbReference type="GO" id="GO:0045259">
    <property type="term" value="C:proton-transporting ATP synthase complex"/>
    <property type="evidence" value="ECO:0007669"/>
    <property type="project" value="UniProtKB-KW"/>
</dbReference>
<dbReference type="AlphaFoldDB" id="A0A174FEN9"/>
<proteinExistence type="inferred from homology"/>
<sequence>MTETARVYGGSLYELAAEEHLEEEILSEMKEIRALFRENPEYPRLLSEPSIPRKERIGLIDAAFGSQAEPYLVNFIKLLCEKNLLREFGGCQEAFQRRYYAAHNIAEAVVTSAASLSKEQEELLKKKLETMSGKTVVMELKTDPSVLAGVRVELDGKLFDGTVKGRLSELSRRISDTVV</sequence>
<dbReference type="InterPro" id="IPR026015">
    <property type="entry name" value="ATP_synth_OSCP/delta_N_sf"/>
</dbReference>
<evidence type="ECO:0000256" key="7">
    <source>
        <dbReference type="HAMAP-Rule" id="MF_01416"/>
    </source>
</evidence>
<keyword evidence="7" id="KW-1003">Cell membrane</keyword>
<evidence type="ECO:0000256" key="1">
    <source>
        <dbReference type="ARBA" id="ARBA00004370"/>
    </source>
</evidence>
<dbReference type="NCBIfam" id="TIGR01145">
    <property type="entry name" value="ATP_synt_delta"/>
    <property type="match status" value="1"/>
</dbReference>
<dbReference type="PANTHER" id="PTHR11910">
    <property type="entry name" value="ATP SYNTHASE DELTA CHAIN"/>
    <property type="match status" value="1"/>
</dbReference>
<dbReference type="RefSeq" id="WP_055227961.1">
    <property type="nucleotide sequence ID" value="NZ_CYYV01000009.1"/>
</dbReference>
<evidence type="ECO:0000256" key="2">
    <source>
        <dbReference type="ARBA" id="ARBA00022448"/>
    </source>
</evidence>
<evidence type="ECO:0000256" key="4">
    <source>
        <dbReference type="ARBA" id="ARBA00023065"/>
    </source>
</evidence>